<evidence type="ECO:0000313" key="3">
    <source>
        <dbReference type="Proteomes" id="UP001596036"/>
    </source>
</evidence>
<evidence type="ECO:0000313" key="2">
    <source>
        <dbReference type="EMBL" id="MFC5570704.1"/>
    </source>
</evidence>
<organism evidence="2 3">
    <name type="scientific">Lysobacter yangpyeongensis</name>
    <dbReference type="NCBI Taxonomy" id="346182"/>
    <lineage>
        <taxon>Bacteria</taxon>
        <taxon>Pseudomonadati</taxon>
        <taxon>Pseudomonadota</taxon>
        <taxon>Gammaproteobacteria</taxon>
        <taxon>Lysobacterales</taxon>
        <taxon>Lysobacteraceae</taxon>
        <taxon>Lysobacter</taxon>
    </lineage>
</organism>
<feature type="transmembrane region" description="Helical" evidence="1">
    <location>
        <begin position="36"/>
        <end position="56"/>
    </location>
</feature>
<dbReference type="Proteomes" id="UP001596036">
    <property type="component" value="Unassembled WGS sequence"/>
</dbReference>
<gene>
    <name evidence="2" type="ORF">ACFPN1_11590</name>
</gene>
<reference evidence="3" key="1">
    <citation type="journal article" date="2019" name="Int. J. Syst. Evol. Microbiol.">
        <title>The Global Catalogue of Microorganisms (GCM) 10K type strain sequencing project: providing services to taxonomists for standard genome sequencing and annotation.</title>
        <authorList>
            <consortium name="The Broad Institute Genomics Platform"/>
            <consortium name="The Broad Institute Genome Sequencing Center for Infectious Disease"/>
            <person name="Wu L."/>
            <person name="Ma J."/>
        </authorList>
    </citation>
    <scope>NUCLEOTIDE SEQUENCE [LARGE SCALE GENOMIC DNA]</scope>
    <source>
        <strain evidence="3">KACC 11407</strain>
    </source>
</reference>
<proteinExistence type="predicted"/>
<protein>
    <submittedName>
        <fullName evidence="2">Uncharacterized protein</fullName>
    </submittedName>
</protein>
<keyword evidence="1" id="KW-1133">Transmembrane helix</keyword>
<keyword evidence="1" id="KW-0472">Membrane</keyword>
<comment type="caution">
    <text evidence="2">The sequence shown here is derived from an EMBL/GenBank/DDBJ whole genome shotgun (WGS) entry which is preliminary data.</text>
</comment>
<accession>A0ABW0SP72</accession>
<name>A0ABW0SP72_9GAMM</name>
<dbReference type="RefSeq" id="WP_386755148.1">
    <property type="nucleotide sequence ID" value="NZ_JBHSNM010000003.1"/>
</dbReference>
<dbReference type="EMBL" id="JBHSNM010000003">
    <property type="protein sequence ID" value="MFC5570704.1"/>
    <property type="molecule type" value="Genomic_DNA"/>
</dbReference>
<sequence length="61" mass="6466">MKPFTATACVLLGVIAVLQLVRFAAGWEITVDGHVVPVWASGVAALVAGTLAAMTWRESRR</sequence>
<keyword evidence="3" id="KW-1185">Reference proteome</keyword>
<keyword evidence="1" id="KW-0812">Transmembrane</keyword>
<evidence type="ECO:0000256" key="1">
    <source>
        <dbReference type="SAM" id="Phobius"/>
    </source>
</evidence>